<protein>
    <submittedName>
        <fullName evidence="8">Trichodiene oxygenase</fullName>
    </submittedName>
</protein>
<feature type="binding site" description="axial binding residue" evidence="5">
    <location>
        <position position="530"/>
    </location>
    <ligand>
        <name>heme</name>
        <dbReference type="ChEBI" id="CHEBI:30413"/>
    </ligand>
    <ligandPart>
        <name>Fe</name>
        <dbReference type="ChEBI" id="CHEBI:18248"/>
    </ligandPart>
</feature>
<evidence type="ECO:0000313" key="9">
    <source>
        <dbReference type="Proteomes" id="UP000777438"/>
    </source>
</evidence>
<dbReference type="InterPro" id="IPR017972">
    <property type="entry name" value="Cyt_P450_CS"/>
</dbReference>
<dbReference type="AlphaFoldDB" id="A0A9P9ANJ5"/>
<keyword evidence="7" id="KW-0472">Membrane</keyword>
<evidence type="ECO:0000256" key="4">
    <source>
        <dbReference type="ARBA" id="ARBA00023004"/>
    </source>
</evidence>
<sequence>MRDYDLPSYEPTSVGNYPELGIALGRGAPSIYYIPGTLITNPSHTRQSSSDMASSFGTGVANLEWLSPIWGSVWRWPLLLAAIWLLHTTFITIYRLTWHPLASFPGPILARASYMYEFWFDVILEGRYTRRIEELHREYGPIVRINPDEVICNDPRFIDVVYPTGKEKRIKSKHYLAAVPPGLRLATVGTEDHDHHRLRRGSYVNFLSRAQIMKREQLIHEKAQQLCEKLLRYRDCGPFQVDAAYSCFTTDALTEYCFGQSLGNLETPGWNPSFRGTIDNITSLFYLTRHIRALARLVDIMPLSVCRFISTEISSLLELIRITVPQLVERAKSPNGTDAGEKAPTVVQAMLESGLPAAEKSFERITSEAIALVLGGTHPVSTTVTIATFHLLSKPEQLERLRSELRTVVSDETKLPPWSTLEKLPYLNAVVLESLRLVFGVASRVSVIAPDEELLYTPAEEALGASGVKTSYRIPPGSAVGVSAYVIHNNSTLFPNGEEFIPGRWLDEHGQRDRTLEKYLMSFSKGHRQCVGMHLAYCEIYIAVAALALRVWSNMKLYDTTLSDIAYDHDQLLAMPKKGSKGVRAVMH</sequence>
<dbReference type="CDD" id="cd11062">
    <property type="entry name" value="CYP58-like"/>
    <property type="match status" value="1"/>
</dbReference>
<keyword evidence="7" id="KW-1133">Transmembrane helix</keyword>
<dbReference type="PANTHER" id="PTHR24305">
    <property type="entry name" value="CYTOCHROME P450"/>
    <property type="match status" value="1"/>
</dbReference>
<comment type="cofactor">
    <cofactor evidence="1 5">
        <name>heme</name>
        <dbReference type="ChEBI" id="CHEBI:30413"/>
    </cofactor>
</comment>
<keyword evidence="3 5" id="KW-0479">Metal-binding</keyword>
<dbReference type="Pfam" id="PF00067">
    <property type="entry name" value="p450"/>
    <property type="match status" value="1"/>
</dbReference>
<dbReference type="InterPro" id="IPR036396">
    <property type="entry name" value="Cyt_P450_sf"/>
</dbReference>
<dbReference type="OrthoDB" id="3945418at2759"/>
<comment type="similarity">
    <text evidence="6">Belongs to the cytochrome P450 family.</text>
</comment>
<dbReference type="Gene3D" id="1.10.630.10">
    <property type="entry name" value="Cytochrome P450"/>
    <property type="match status" value="1"/>
</dbReference>
<proteinExistence type="inferred from homology"/>
<reference evidence="8 9" key="1">
    <citation type="journal article" date="2021" name="Nat. Commun.">
        <title>Genetic determinants of endophytism in the Arabidopsis root mycobiome.</title>
        <authorList>
            <person name="Mesny F."/>
            <person name="Miyauchi S."/>
            <person name="Thiergart T."/>
            <person name="Pickel B."/>
            <person name="Atanasova L."/>
            <person name="Karlsson M."/>
            <person name="Huettel B."/>
            <person name="Barry K.W."/>
            <person name="Haridas S."/>
            <person name="Chen C."/>
            <person name="Bauer D."/>
            <person name="Andreopoulos W."/>
            <person name="Pangilinan J."/>
            <person name="LaButti K."/>
            <person name="Riley R."/>
            <person name="Lipzen A."/>
            <person name="Clum A."/>
            <person name="Drula E."/>
            <person name="Henrissat B."/>
            <person name="Kohler A."/>
            <person name="Grigoriev I.V."/>
            <person name="Martin F.M."/>
            <person name="Hacquard S."/>
        </authorList>
    </citation>
    <scope>NUCLEOTIDE SEQUENCE [LARGE SCALE GENOMIC DNA]</scope>
    <source>
        <strain evidence="8 9">MPI-CAGE-CH-0241</strain>
    </source>
</reference>
<dbReference type="GO" id="GO:0016705">
    <property type="term" value="F:oxidoreductase activity, acting on paired donors, with incorporation or reduction of molecular oxygen"/>
    <property type="evidence" value="ECO:0007669"/>
    <property type="project" value="InterPro"/>
</dbReference>
<dbReference type="InterPro" id="IPR002401">
    <property type="entry name" value="Cyt_P450_E_grp-I"/>
</dbReference>
<evidence type="ECO:0000256" key="5">
    <source>
        <dbReference type="PIRSR" id="PIRSR602401-1"/>
    </source>
</evidence>
<evidence type="ECO:0000256" key="3">
    <source>
        <dbReference type="ARBA" id="ARBA00022723"/>
    </source>
</evidence>
<dbReference type="PRINTS" id="PR00463">
    <property type="entry name" value="EP450I"/>
</dbReference>
<dbReference type="Proteomes" id="UP000777438">
    <property type="component" value="Unassembled WGS sequence"/>
</dbReference>
<keyword evidence="6" id="KW-0560">Oxidoreductase</keyword>
<keyword evidence="9" id="KW-1185">Reference proteome</keyword>
<dbReference type="InterPro" id="IPR050121">
    <property type="entry name" value="Cytochrome_P450_monoxygenase"/>
</dbReference>
<dbReference type="GO" id="GO:0004497">
    <property type="term" value="F:monooxygenase activity"/>
    <property type="evidence" value="ECO:0007669"/>
    <property type="project" value="UniProtKB-KW"/>
</dbReference>
<organism evidence="8 9">
    <name type="scientific">Thelonectria olida</name>
    <dbReference type="NCBI Taxonomy" id="1576542"/>
    <lineage>
        <taxon>Eukaryota</taxon>
        <taxon>Fungi</taxon>
        <taxon>Dikarya</taxon>
        <taxon>Ascomycota</taxon>
        <taxon>Pezizomycotina</taxon>
        <taxon>Sordariomycetes</taxon>
        <taxon>Hypocreomycetidae</taxon>
        <taxon>Hypocreales</taxon>
        <taxon>Nectriaceae</taxon>
        <taxon>Thelonectria</taxon>
    </lineage>
</organism>
<name>A0A9P9ANJ5_9HYPO</name>
<comment type="caution">
    <text evidence="8">The sequence shown here is derived from an EMBL/GenBank/DDBJ whole genome shotgun (WGS) entry which is preliminary data.</text>
</comment>
<feature type="transmembrane region" description="Helical" evidence="7">
    <location>
        <begin position="531"/>
        <end position="552"/>
    </location>
</feature>
<dbReference type="PANTHER" id="PTHR24305:SF147">
    <property type="entry name" value="P450, PUTATIVE (EUROFUNG)-RELATED"/>
    <property type="match status" value="1"/>
</dbReference>
<accession>A0A9P9ANJ5</accession>
<keyword evidence="2 5" id="KW-0349">Heme</keyword>
<evidence type="ECO:0000256" key="6">
    <source>
        <dbReference type="RuleBase" id="RU000461"/>
    </source>
</evidence>
<keyword evidence="7" id="KW-0812">Transmembrane</keyword>
<gene>
    <name evidence="8" type="ORF">B0T10DRAFT_490324</name>
</gene>
<keyword evidence="6" id="KW-0503">Monooxygenase</keyword>
<keyword evidence="4 5" id="KW-0408">Iron</keyword>
<dbReference type="GO" id="GO:0020037">
    <property type="term" value="F:heme binding"/>
    <property type="evidence" value="ECO:0007669"/>
    <property type="project" value="InterPro"/>
</dbReference>
<evidence type="ECO:0000256" key="2">
    <source>
        <dbReference type="ARBA" id="ARBA00022617"/>
    </source>
</evidence>
<evidence type="ECO:0000256" key="1">
    <source>
        <dbReference type="ARBA" id="ARBA00001971"/>
    </source>
</evidence>
<dbReference type="EMBL" id="JAGPYM010000015">
    <property type="protein sequence ID" value="KAH6886768.1"/>
    <property type="molecule type" value="Genomic_DNA"/>
</dbReference>
<evidence type="ECO:0000313" key="8">
    <source>
        <dbReference type="EMBL" id="KAH6886768.1"/>
    </source>
</evidence>
<dbReference type="SUPFAM" id="SSF48264">
    <property type="entry name" value="Cytochrome P450"/>
    <property type="match status" value="1"/>
</dbReference>
<dbReference type="PROSITE" id="PS00086">
    <property type="entry name" value="CYTOCHROME_P450"/>
    <property type="match status" value="1"/>
</dbReference>
<evidence type="ECO:0000256" key="7">
    <source>
        <dbReference type="SAM" id="Phobius"/>
    </source>
</evidence>
<dbReference type="GO" id="GO:0005506">
    <property type="term" value="F:iron ion binding"/>
    <property type="evidence" value="ECO:0007669"/>
    <property type="project" value="InterPro"/>
</dbReference>
<dbReference type="InterPro" id="IPR001128">
    <property type="entry name" value="Cyt_P450"/>
</dbReference>